<dbReference type="SUPFAM" id="SSF56784">
    <property type="entry name" value="HAD-like"/>
    <property type="match status" value="1"/>
</dbReference>
<dbReference type="Gene3D" id="3.40.50.1110">
    <property type="entry name" value="SGNH hydrolase"/>
    <property type="match status" value="1"/>
</dbReference>
<dbReference type="InterPro" id="IPR010037">
    <property type="entry name" value="FkbH_domain"/>
</dbReference>
<dbReference type="EMBL" id="CP021509">
    <property type="protein sequence ID" value="ARW47213.1"/>
    <property type="molecule type" value="Genomic_DNA"/>
</dbReference>
<dbReference type="Proteomes" id="UP000196205">
    <property type="component" value="Chromosome"/>
</dbReference>
<evidence type="ECO:0000313" key="2">
    <source>
        <dbReference type="Proteomes" id="UP000196205"/>
    </source>
</evidence>
<sequence>MNSYPKMSSEDIGTSFFPSRLLILGMCPVGALLQAFPAETKVDHMLWESRPHTELPSVDLEKYDAVIVGMTLRHIINAAESPTDEYVSSDVAWSCFIGTDKIKKYFESCSEKLNNKIVEFREWSNKLPVLFLSFIEPRENYLGLLMPRYTLDNPAYFVQRLNQVMAETIEGWGNAWFIDVNEVLNSFGRMRVQDDYVNHSTHAAYICDSFIEHERDRHRIQLSTPPSQLYDIYPAVKEVTRGVVKRILDALKIISGHEIIKLIIIDLDDTLWRGIAADEPREIWGDPEGWPLGLIEALLVFKARGGILAVVSKNFEKETIERWNSIHYGRFGINEFASHRINFNPKSQNIGEILAEVNILPSNTLFIDDNPREIDEVRSIFPDIRVLSREHFDWRRKILFSPETQISRLSSESVNRTRNIQALIKREDAKKNLSREEWLCSLELKQSNIVIESTDHPNFSRAFELLNKTNQFNTTGKRWTHGEIQELFENGGQMVCVSLKDRMVDNGLVGVSLIAKEKIIQVVLSCRVFGLAVEQAMLNFSTNLILKNHSFVHAIMKDTGKNFTCHNYFTENEFTKNSDGSFTTTAIVSQPSHITIE</sequence>
<organism evidence="1 2">
    <name type="scientific">Acetobacter pasteurianus subsp. pasteurianus</name>
    <dbReference type="NCBI Taxonomy" id="481145"/>
    <lineage>
        <taxon>Bacteria</taxon>
        <taxon>Pseudomonadati</taxon>
        <taxon>Pseudomonadota</taxon>
        <taxon>Alphaproteobacteria</taxon>
        <taxon>Acetobacterales</taxon>
        <taxon>Acetobacteraceae</taxon>
        <taxon>Acetobacter</taxon>
    </lineage>
</organism>
<dbReference type="NCBIfam" id="TIGR01681">
    <property type="entry name" value="HAD-SF-IIIC"/>
    <property type="match status" value="1"/>
</dbReference>
<dbReference type="InterPro" id="IPR036412">
    <property type="entry name" value="HAD-like_sf"/>
</dbReference>
<dbReference type="AlphaFoldDB" id="A0A1Y0XWC7"/>
<dbReference type="RefSeq" id="WP_250698178.1">
    <property type="nucleotide sequence ID" value="NZ_CP021509.1"/>
</dbReference>
<gene>
    <name evidence="1" type="ORF">S1001342_00858</name>
</gene>
<protein>
    <recommendedName>
        <fullName evidence="3">HAD-IIIC family phosphatase</fullName>
    </recommendedName>
</protein>
<dbReference type="InterPro" id="IPR036514">
    <property type="entry name" value="SGNH_hydro_sf"/>
</dbReference>
<dbReference type="GO" id="GO:0016788">
    <property type="term" value="F:hydrolase activity, acting on ester bonds"/>
    <property type="evidence" value="ECO:0007669"/>
    <property type="project" value="UniProtKB-ARBA"/>
</dbReference>
<dbReference type="NCBIfam" id="TIGR01686">
    <property type="entry name" value="FkbH"/>
    <property type="match status" value="1"/>
</dbReference>
<dbReference type="InterPro" id="IPR010033">
    <property type="entry name" value="HAD_SF_ppase_IIIC"/>
</dbReference>
<accession>A0A1Y0XWC7</accession>
<dbReference type="Gene3D" id="3.40.50.1000">
    <property type="entry name" value="HAD superfamily/HAD-like"/>
    <property type="match status" value="1"/>
</dbReference>
<reference evidence="1 2" key="1">
    <citation type="submission" date="2017-05" db="EMBL/GenBank/DDBJ databases">
        <title>Genome sequence of Acetobacter pasteurianus subsp. pasteurianus strain SRCM101342.</title>
        <authorList>
            <person name="Cho S.H."/>
        </authorList>
    </citation>
    <scope>NUCLEOTIDE SEQUENCE [LARGE SCALE GENOMIC DNA]</scope>
    <source>
        <strain evidence="1 2">SRCM101342</strain>
    </source>
</reference>
<evidence type="ECO:0000313" key="1">
    <source>
        <dbReference type="EMBL" id="ARW47213.1"/>
    </source>
</evidence>
<proteinExistence type="predicted"/>
<evidence type="ECO:0008006" key="3">
    <source>
        <dbReference type="Google" id="ProtNLM"/>
    </source>
</evidence>
<name>A0A1Y0XWC7_ACEPA</name>
<dbReference type="InterPro" id="IPR023214">
    <property type="entry name" value="HAD_sf"/>
</dbReference>